<dbReference type="NCBIfam" id="NF004491">
    <property type="entry name" value="PRK05826.1"/>
    <property type="match status" value="1"/>
</dbReference>
<dbReference type="PROSITE" id="PS00110">
    <property type="entry name" value="PYRUVATE_KINASE"/>
    <property type="match status" value="1"/>
</dbReference>
<evidence type="ECO:0000256" key="10">
    <source>
        <dbReference type="ARBA" id="ARBA00022777"/>
    </source>
</evidence>
<dbReference type="Proteomes" id="UP000824243">
    <property type="component" value="Unassembled WGS sequence"/>
</dbReference>
<reference evidence="20" key="1">
    <citation type="journal article" date="2021" name="PeerJ">
        <title>Extensive microbial diversity within the chicken gut microbiome revealed by metagenomics and culture.</title>
        <authorList>
            <person name="Gilroy R."/>
            <person name="Ravi A."/>
            <person name="Getino M."/>
            <person name="Pursley I."/>
            <person name="Horton D.L."/>
            <person name="Alikhan N.F."/>
            <person name="Baker D."/>
            <person name="Gharbi K."/>
            <person name="Hall N."/>
            <person name="Watson M."/>
            <person name="Adriaenssens E.M."/>
            <person name="Foster-Nyarko E."/>
            <person name="Jarju S."/>
            <person name="Secka A."/>
            <person name="Antonio M."/>
            <person name="Oren A."/>
            <person name="Chaudhuri R.R."/>
            <person name="La Ragione R."/>
            <person name="Hildebrand F."/>
            <person name="Pallen M.J."/>
        </authorList>
    </citation>
    <scope>NUCLEOTIDE SEQUENCE</scope>
    <source>
        <strain evidence="20">ChiSjej5B23-15282</strain>
    </source>
</reference>
<dbReference type="GO" id="GO:0016301">
    <property type="term" value="F:kinase activity"/>
    <property type="evidence" value="ECO:0007669"/>
    <property type="project" value="UniProtKB-KW"/>
</dbReference>
<dbReference type="InterPro" id="IPR015806">
    <property type="entry name" value="Pyrv_Knase_insert_dom_sf"/>
</dbReference>
<evidence type="ECO:0000256" key="7">
    <source>
        <dbReference type="ARBA" id="ARBA00022679"/>
    </source>
</evidence>
<dbReference type="InterPro" id="IPR001697">
    <property type="entry name" value="Pyr_Knase"/>
</dbReference>
<name>A0A9D1VWP6_9FIRM</name>
<evidence type="ECO:0000256" key="2">
    <source>
        <dbReference type="ARBA" id="ARBA00001958"/>
    </source>
</evidence>
<comment type="similarity">
    <text evidence="4 17">Belongs to the pyruvate kinase family.</text>
</comment>
<dbReference type="SUPFAM" id="SSF50800">
    <property type="entry name" value="PK beta-barrel domain-like"/>
    <property type="match status" value="1"/>
</dbReference>
<organism evidence="20 21">
    <name type="scientific">Candidatus Mediterraneibacter caccavium</name>
    <dbReference type="NCBI Taxonomy" id="2838661"/>
    <lineage>
        <taxon>Bacteria</taxon>
        <taxon>Bacillati</taxon>
        <taxon>Bacillota</taxon>
        <taxon>Clostridia</taxon>
        <taxon>Lachnospirales</taxon>
        <taxon>Lachnospiraceae</taxon>
        <taxon>Mediterraneibacter</taxon>
    </lineage>
</organism>
<protein>
    <recommendedName>
        <fullName evidence="6 16">Pyruvate kinase</fullName>
        <ecNumber evidence="5 16">2.7.1.40</ecNumber>
    </recommendedName>
</protein>
<evidence type="ECO:0000256" key="15">
    <source>
        <dbReference type="ARBA" id="ARBA00023317"/>
    </source>
</evidence>
<keyword evidence="14 17" id="KW-0324">Glycolysis</keyword>
<dbReference type="Gene3D" id="2.40.33.10">
    <property type="entry name" value="PK beta-barrel domain-like"/>
    <property type="match status" value="1"/>
</dbReference>
<keyword evidence="9" id="KW-0547">Nucleotide-binding</keyword>
<dbReference type="Gene3D" id="3.20.20.60">
    <property type="entry name" value="Phosphoenolpyruvate-binding domains"/>
    <property type="match status" value="1"/>
</dbReference>
<comment type="catalytic activity">
    <reaction evidence="17">
        <text>pyruvate + ATP = phosphoenolpyruvate + ADP + H(+)</text>
        <dbReference type="Rhea" id="RHEA:18157"/>
        <dbReference type="ChEBI" id="CHEBI:15361"/>
        <dbReference type="ChEBI" id="CHEBI:15378"/>
        <dbReference type="ChEBI" id="CHEBI:30616"/>
        <dbReference type="ChEBI" id="CHEBI:58702"/>
        <dbReference type="ChEBI" id="CHEBI:456216"/>
        <dbReference type="EC" id="2.7.1.40"/>
    </reaction>
</comment>
<dbReference type="NCBIfam" id="TIGR01064">
    <property type="entry name" value="pyruv_kin"/>
    <property type="match status" value="1"/>
</dbReference>
<evidence type="ECO:0000256" key="6">
    <source>
        <dbReference type="ARBA" id="ARBA00018587"/>
    </source>
</evidence>
<dbReference type="PRINTS" id="PR01050">
    <property type="entry name" value="PYRUVTKNASE"/>
</dbReference>
<dbReference type="FunFam" id="2.40.33.10:FF:000001">
    <property type="entry name" value="Pyruvate kinase"/>
    <property type="match status" value="1"/>
</dbReference>
<dbReference type="Gene3D" id="3.40.1380.20">
    <property type="entry name" value="Pyruvate kinase, C-terminal domain"/>
    <property type="match status" value="1"/>
</dbReference>
<dbReference type="SUPFAM" id="SSF52935">
    <property type="entry name" value="PK C-terminal domain-like"/>
    <property type="match status" value="1"/>
</dbReference>
<evidence type="ECO:0000256" key="17">
    <source>
        <dbReference type="RuleBase" id="RU000504"/>
    </source>
</evidence>
<evidence type="ECO:0000256" key="1">
    <source>
        <dbReference type="ARBA" id="ARBA00001946"/>
    </source>
</evidence>
<dbReference type="NCBIfam" id="NF004978">
    <property type="entry name" value="PRK06354.1"/>
    <property type="match status" value="1"/>
</dbReference>
<dbReference type="EMBL" id="DXFA01000090">
    <property type="protein sequence ID" value="HIX48359.1"/>
    <property type="molecule type" value="Genomic_DNA"/>
</dbReference>
<evidence type="ECO:0000256" key="3">
    <source>
        <dbReference type="ARBA" id="ARBA00004997"/>
    </source>
</evidence>
<evidence type="ECO:0000259" key="18">
    <source>
        <dbReference type="Pfam" id="PF00224"/>
    </source>
</evidence>
<evidence type="ECO:0000256" key="8">
    <source>
        <dbReference type="ARBA" id="ARBA00022723"/>
    </source>
</evidence>
<comment type="pathway">
    <text evidence="3 17">Carbohydrate degradation; glycolysis; pyruvate from D-glyceraldehyde 3-phosphate: step 5/5.</text>
</comment>
<feature type="domain" description="Pyruvate kinase barrel" evidence="18">
    <location>
        <begin position="1"/>
        <end position="323"/>
    </location>
</feature>
<proteinExistence type="inferred from homology"/>
<evidence type="ECO:0000256" key="14">
    <source>
        <dbReference type="ARBA" id="ARBA00023152"/>
    </source>
</evidence>
<dbReference type="InterPro" id="IPR015793">
    <property type="entry name" value="Pyrv_Knase_brl"/>
</dbReference>
<dbReference type="FunFam" id="3.20.20.60:FF:000001">
    <property type="entry name" value="Pyruvate kinase"/>
    <property type="match status" value="1"/>
</dbReference>
<dbReference type="SUPFAM" id="SSF51621">
    <property type="entry name" value="Phosphoenolpyruvate/pyruvate domain"/>
    <property type="match status" value="1"/>
</dbReference>
<reference evidence="20" key="2">
    <citation type="submission" date="2021-04" db="EMBL/GenBank/DDBJ databases">
        <authorList>
            <person name="Gilroy R."/>
        </authorList>
    </citation>
    <scope>NUCLEOTIDE SEQUENCE</scope>
    <source>
        <strain evidence="20">ChiSjej5B23-15282</strain>
    </source>
</reference>
<evidence type="ECO:0000256" key="11">
    <source>
        <dbReference type="ARBA" id="ARBA00022840"/>
    </source>
</evidence>
<keyword evidence="8" id="KW-0479">Metal-binding</keyword>
<dbReference type="InterPro" id="IPR036918">
    <property type="entry name" value="Pyrv_Knase_C_sf"/>
</dbReference>
<dbReference type="InterPro" id="IPR015795">
    <property type="entry name" value="Pyrv_Knase_C"/>
</dbReference>
<dbReference type="EC" id="2.7.1.40" evidence="5 16"/>
<dbReference type="GO" id="GO:0005524">
    <property type="term" value="F:ATP binding"/>
    <property type="evidence" value="ECO:0007669"/>
    <property type="project" value="UniProtKB-KW"/>
</dbReference>
<evidence type="ECO:0000256" key="16">
    <source>
        <dbReference type="NCBIfam" id="TIGR01064"/>
    </source>
</evidence>
<comment type="caution">
    <text evidence="20">The sequence shown here is derived from an EMBL/GenBank/DDBJ whole genome shotgun (WGS) entry which is preliminary data.</text>
</comment>
<evidence type="ECO:0000256" key="13">
    <source>
        <dbReference type="ARBA" id="ARBA00022958"/>
    </source>
</evidence>
<dbReference type="Pfam" id="PF00224">
    <property type="entry name" value="PK"/>
    <property type="match status" value="1"/>
</dbReference>
<accession>A0A9D1VWP6</accession>
<evidence type="ECO:0000256" key="5">
    <source>
        <dbReference type="ARBA" id="ARBA00012142"/>
    </source>
</evidence>
<evidence type="ECO:0000256" key="9">
    <source>
        <dbReference type="ARBA" id="ARBA00022741"/>
    </source>
</evidence>
<comment type="cofactor">
    <cofactor evidence="1">
        <name>Mg(2+)</name>
        <dbReference type="ChEBI" id="CHEBI:18420"/>
    </cofactor>
</comment>
<keyword evidence="12 17" id="KW-0460">Magnesium</keyword>
<keyword evidence="10 17" id="KW-0418">Kinase</keyword>
<dbReference type="InterPro" id="IPR018209">
    <property type="entry name" value="Pyrv_Knase_AS"/>
</dbReference>
<keyword evidence="13" id="KW-0630">Potassium</keyword>
<keyword evidence="11" id="KW-0067">ATP-binding</keyword>
<feature type="domain" description="Pyruvate kinase C-terminal" evidence="19">
    <location>
        <begin position="358"/>
        <end position="474"/>
    </location>
</feature>
<evidence type="ECO:0000313" key="20">
    <source>
        <dbReference type="EMBL" id="HIX48359.1"/>
    </source>
</evidence>
<dbReference type="GO" id="GO:0000287">
    <property type="term" value="F:magnesium ion binding"/>
    <property type="evidence" value="ECO:0007669"/>
    <property type="project" value="UniProtKB-UniRule"/>
</dbReference>
<evidence type="ECO:0000256" key="12">
    <source>
        <dbReference type="ARBA" id="ARBA00022842"/>
    </source>
</evidence>
<dbReference type="PANTHER" id="PTHR11817">
    <property type="entry name" value="PYRUVATE KINASE"/>
    <property type="match status" value="1"/>
</dbReference>
<evidence type="ECO:0000256" key="4">
    <source>
        <dbReference type="ARBA" id="ARBA00008663"/>
    </source>
</evidence>
<dbReference type="GO" id="GO:0004743">
    <property type="term" value="F:pyruvate kinase activity"/>
    <property type="evidence" value="ECO:0007669"/>
    <property type="project" value="UniProtKB-UniRule"/>
</dbReference>
<comment type="cofactor">
    <cofactor evidence="2">
        <name>K(+)</name>
        <dbReference type="ChEBI" id="CHEBI:29103"/>
    </cofactor>
</comment>
<dbReference type="Pfam" id="PF02887">
    <property type="entry name" value="PK_C"/>
    <property type="match status" value="1"/>
</dbReference>
<dbReference type="GO" id="GO:0006950">
    <property type="term" value="P:response to stress"/>
    <property type="evidence" value="ECO:0007669"/>
    <property type="project" value="UniProtKB-ARBA"/>
</dbReference>
<dbReference type="GO" id="GO:0030955">
    <property type="term" value="F:potassium ion binding"/>
    <property type="evidence" value="ECO:0007669"/>
    <property type="project" value="UniProtKB-UniRule"/>
</dbReference>
<evidence type="ECO:0000313" key="21">
    <source>
        <dbReference type="Proteomes" id="UP000824243"/>
    </source>
</evidence>
<keyword evidence="15 20" id="KW-0670">Pyruvate</keyword>
<dbReference type="AlphaFoldDB" id="A0A9D1VWP6"/>
<keyword evidence="7 17" id="KW-0808">Transferase</keyword>
<evidence type="ECO:0000259" key="19">
    <source>
        <dbReference type="Pfam" id="PF02887"/>
    </source>
</evidence>
<dbReference type="InterPro" id="IPR011037">
    <property type="entry name" value="Pyrv_Knase-like_insert_dom_sf"/>
</dbReference>
<dbReference type="InterPro" id="IPR015813">
    <property type="entry name" value="Pyrv/PenolPyrv_kinase-like_dom"/>
</dbReference>
<gene>
    <name evidence="20" type="primary">pyk</name>
    <name evidence="20" type="ORF">H9981_05025</name>
</gene>
<sequence>MKKTKVVCTMGPNTNDRELMRKLIENGMDVARFNFSHGDHEEQKGRMDLLKELRAELHTNTAILLDTKGPEIRTGVLKDGKKITLETGAQFTLTVDEIVGDQDRVSITYDGLVQDVDPGKLILIDDGLIGLKVISKTERDIVCEVVNGGELGEKKGVNVPNVAVRLPAITEKDKDDIRFGVEQGIDFIAASFVRNAECVLEIKAYLKELGAPFIPIIAKIENAEGIKNIDEIIRAADGIMVARGDLGVEILAEEVPYLQKMLIQKCNSNFKTVITATQMLDSMMRNPRPTRAEVTDVANAVYDGTDAVMLSGETAQGKYPLEALQMMVHIIESTEQHLDYETMLDKTGGHLKRGLDSAVGYSSVLAASNLNAKCIITPSVSGATTRVVSNLRPRQLILGVTPNERTLRRMSIYWGVVPIKSREFNTTDDICDGAIELAKVKQYVETGDVVVLTAGIPSPNVKQERSAASNMMRIATVE</sequence>
<dbReference type="InterPro" id="IPR040442">
    <property type="entry name" value="Pyrv_kinase-like_dom_sf"/>
</dbReference>